<proteinExistence type="predicted"/>
<dbReference type="OrthoDB" id="1924993at2759"/>
<dbReference type="InterPro" id="IPR043502">
    <property type="entry name" value="DNA/RNA_pol_sf"/>
</dbReference>
<dbReference type="InterPro" id="IPR043128">
    <property type="entry name" value="Rev_trsase/Diguanyl_cyclase"/>
</dbReference>
<dbReference type="EMBL" id="SSTE01013280">
    <property type="protein sequence ID" value="KAA0047183.1"/>
    <property type="molecule type" value="Genomic_DNA"/>
</dbReference>
<evidence type="ECO:0000313" key="3">
    <source>
        <dbReference type="EMBL" id="TYK29745.1"/>
    </source>
</evidence>
<dbReference type="CDD" id="cd01647">
    <property type="entry name" value="RT_LTR"/>
    <property type="match status" value="1"/>
</dbReference>
<dbReference type="InterPro" id="IPR000477">
    <property type="entry name" value="RT_dom"/>
</dbReference>
<name>A0A5A7TUD4_CUCMM</name>
<dbReference type="Proteomes" id="UP000321393">
    <property type="component" value="Unassembled WGS sequence"/>
</dbReference>
<evidence type="ECO:0000259" key="1">
    <source>
        <dbReference type="Pfam" id="PF00078"/>
    </source>
</evidence>
<keyword evidence="2" id="KW-0560">Oxidoreductase</keyword>
<dbReference type="Gene3D" id="3.10.10.10">
    <property type="entry name" value="HIV Type 1 Reverse Transcriptase, subunit A, domain 1"/>
    <property type="match status" value="1"/>
</dbReference>
<comment type="caution">
    <text evidence="2">The sequence shown here is derived from an EMBL/GenBank/DDBJ whole genome shotgun (WGS) entry which is preliminary data.</text>
</comment>
<dbReference type="Pfam" id="PF00078">
    <property type="entry name" value="RVT_1"/>
    <property type="match status" value="1"/>
</dbReference>
<dbReference type="EMBL" id="SSTD01001370">
    <property type="protein sequence ID" value="TYK29745.1"/>
    <property type="molecule type" value="Genomic_DNA"/>
</dbReference>
<evidence type="ECO:0000313" key="4">
    <source>
        <dbReference type="Proteomes" id="UP000321393"/>
    </source>
</evidence>
<dbReference type="PANTHER" id="PTHR24559:SF450">
    <property type="entry name" value="RNA-DIRECTED DNA POLYMERASE HOMOLOG"/>
    <property type="match status" value="1"/>
</dbReference>
<dbReference type="InterPro" id="IPR053134">
    <property type="entry name" value="RNA-dir_DNA_polymerase"/>
</dbReference>
<keyword evidence="2" id="KW-0575">Peroxidase</keyword>
<dbReference type="Proteomes" id="UP000321947">
    <property type="component" value="Unassembled WGS sequence"/>
</dbReference>
<accession>A0A5A7TUD4</accession>
<evidence type="ECO:0000313" key="5">
    <source>
        <dbReference type="Proteomes" id="UP000321947"/>
    </source>
</evidence>
<dbReference type="AlphaFoldDB" id="A0A5A7TUD4"/>
<dbReference type="PANTHER" id="PTHR24559">
    <property type="entry name" value="TRANSPOSON TY3-I GAG-POL POLYPROTEIN"/>
    <property type="match status" value="1"/>
</dbReference>
<dbReference type="STRING" id="1194695.A0A5A7TUD4"/>
<evidence type="ECO:0000313" key="2">
    <source>
        <dbReference type="EMBL" id="KAA0047183.1"/>
    </source>
</evidence>
<dbReference type="Gene3D" id="3.30.70.270">
    <property type="match status" value="1"/>
</dbReference>
<organism evidence="2 4">
    <name type="scientific">Cucumis melo var. makuwa</name>
    <name type="common">Oriental melon</name>
    <dbReference type="NCBI Taxonomy" id="1194695"/>
    <lineage>
        <taxon>Eukaryota</taxon>
        <taxon>Viridiplantae</taxon>
        <taxon>Streptophyta</taxon>
        <taxon>Embryophyta</taxon>
        <taxon>Tracheophyta</taxon>
        <taxon>Spermatophyta</taxon>
        <taxon>Magnoliopsida</taxon>
        <taxon>eudicotyledons</taxon>
        <taxon>Gunneridae</taxon>
        <taxon>Pentapetalae</taxon>
        <taxon>rosids</taxon>
        <taxon>fabids</taxon>
        <taxon>Cucurbitales</taxon>
        <taxon>Cucurbitaceae</taxon>
        <taxon>Benincaseae</taxon>
        <taxon>Cucumis</taxon>
    </lineage>
</organism>
<gene>
    <name evidence="3" type="ORF">E5676_scaffold1280G00170</name>
    <name evidence="2" type="ORF">E6C27_scaffold83G00610</name>
</gene>
<sequence>MEMTPFGVTIGNGMPCKGKRLCKRVELKLKELLMVAYFLAVELSSVDLVLGMQWLNSTGTMKVHWSSLTMTFCVGEKQIVLRGDPTLIKYSDIFEVPKGLPPKRTIDHHILTLLEQKPINARPYKYGHAQKEEIEKLVTEMLQVGVIRPSHNSYSSSVLLVKKDGGWRFFVDYRKLTQVTIYDKFPIPVIEELLDELHVATVFSKLDLKSGYHHIRIKEEDIEKTAFRTHEGIMNSLSCLSISPMCRPPSNPL</sequence>
<protein>
    <submittedName>
        <fullName evidence="2">Peroxidase 64</fullName>
    </submittedName>
</protein>
<dbReference type="SUPFAM" id="SSF56672">
    <property type="entry name" value="DNA/RNA polymerases"/>
    <property type="match status" value="1"/>
</dbReference>
<dbReference type="Pfam" id="PF08284">
    <property type="entry name" value="RVP_2"/>
    <property type="match status" value="1"/>
</dbReference>
<reference evidence="4 5" key="1">
    <citation type="submission" date="2019-08" db="EMBL/GenBank/DDBJ databases">
        <title>Draft genome sequences of two oriental melons (Cucumis melo L. var makuwa).</title>
        <authorList>
            <person name="Kwon S.-Y."/>
        </authorList>
    </citation>
    <scope>NUCLEOTIDE SEQUENCE [LARGE SCALE GENOMIC DNA]</scope>
    <source>
        <strain evidence="5">cv. Chang Bougi</strain>
        <strain evidence="4">cv. SW 3</strain>
        <tissue evidence="2">Leaf</tissue>
    </source>
</reference>
<dbReference type="GO" id="GO:0004601">
    <property type="term" value="F:peroxidase activity"/>
    <property type="evidence" value="ECO:0007669"/>
    <property type="project" value="UniProtKB-KW"/>
</dbReference>
<feature type="domain" description="Reverse transcriptase" evidence="1">
    <location>
        <begin position="162"/>
        <end position="233"/>
    </location>
</feature>